<evidence type="ECO:0000313" key="2">
    <source>
        <dbReference type="Proteomes" id="UP001597497"/>
    </source>
</evidence>
<dbReference type="Gene3D" id="3.20.20.80">
    <property type="entry name" value="Glycosidases"/>
    <property type="match status" value="1"/>
</dbReference>
<sequence length="668" mass="77142">MKLLNRETEHLDRIYQYLKERQSTQQQDLWIPALWNTTDYTEVLEERGREIRVEAHSYLLHVIDHLLETASTEDHEAFSLEQSVMYTSLIRYSTAWDVNHDGEIESGTFLRFMVLLPMLKQMGVNVLYLLPVSKYSEINMKGDIGSPYAVQNMFELDPQLHDPLLDHMENGSLHDELRALVEGCHLLNIKVVHDFIPRVTAKDAAFLAEHPDWVYWIRLEELEGFKPPHIPELSFFEECTPDKLETVYRSEETHTFLQKFSPSPDQLNPVLWEQVKRISQQTGANLLRLVEEHMGITTSPAHSDWINDVQPIWTDITFYRLYKDTCPQVLPYVSENKPPYVLFDTIKCNLYPGEEPNQELWDYLEQAVRFYMSSYGLDGFRVDIGHTLPVPLLDHLFKVIRELNPHAILISEDLFNRNHRQAAASGYNMMLGSGWQVMSELTKPVLTHYVEELKELSLQAFACAETPDTPRITSRPGGVQLARAITVFNHFLPHGTPFITTGLEVNEKQPLNCGLADNTNGADIPRAFFNKMKIDWEHDGSMMDLLKQLQACKRRYQTKFRTQDCQVWGQTPDDVVIYTYEREGLTMLVGINLNMEEARLVDLADEGQPVFPYLKLVDSMESVQSGRDLEIVSGRMRWKPGQAVVLVSDPNKMEKEREGDEKRIDPVA</sequence>
<reference evidence="2" key="1">
    <citation type="journal article" date="2019" name="Int. J. Syst. Evol. Microbiol.">
        <title>The Global Catalogue of Microorganisms (GCM) 10K type strain sequencing project: providing services to taxonomists for standard genome sequencing and annotation.</title>
        <authorList>
            <consortium name="The Broad Institute Genomics Platform"/>
            <consortium name="The Broad Institute Genome Sequencing Center for Infectious Disease"/>
            <person name="Wu L."/>
            <person name="Ma J."/>
        </authorList>
    </citation>
    <scope>NUCLEOTIDE SEQUENCE [LARGE SCALE GENOMIC DNA]</scope>
    <source>
        <strain evidence="2">KCTC 33676</strain>
    </source>
</reference>
<dbReference type="PANTHER" id="PTHR10357:SF179">
    <property type="entry name" value="NEUTRAL AND BASIC AMINO ACID TRANSPORT PROTEIN RBAT"/>
    <property type="match status" value="1"/>
</dbReference>
<dbReference type="EMBL" id="JBHUMM010000010">
    <property type="protein sequence ID" value="MFD2671223.1"/>
    <property type="molecule type" value="Genomic_DNA"/>
</dbReference>
<name>A0ABW5R8A0_9BACL</name>
<proteinExistence type="predicted"/>
<gene>
    <name evidence="1" type="ORF">ACFSUC_06350</name>
</gene>
<comment type="caution">
    <text evidence="1">The sequence shown here is derived from an EMBL/GenBank/DDBJ whole genome shotgun (WGS) entry which is preliminary data.</text>
</comment>
<dbReference type="PANTHER" id="PTHR10357">
    <property type="entry name" value="ALPHA-AMYLASE FAMILY MEMBER"/>
    <property type="match status" value="1"/>
</dbReference>
<dbReference type="SUPFAM" id="SSF51445">
    <property type="entry name" value="(Trans)glycosidases"/>
    <property type="match status" value="1"/>
</dbReference>
<dbReference type="Proteomes" id="UP001597497">
    <property type="component" value="Unassembled WGS sequence"/>
</dbReference>
<keyword evidence="2" id="KW-1185">Reference proteome</keyword>
<dbReference type="RefSeq" id="WP_379928661.1">
    <property type="nucleotide sequence ID" value="NZ_JBHUMM010000010.1"/>
</dbReference>
<organism evidence="1 2">
    <name type="scientific">Marinicrinis sediminis</name>
    <dbReference type="NCBI Taxonomy" id="1652465"/>
    <lineage>
        <taxon>Bacteria</taxon>
        <taxon>Bacillati</taxon>
        <taxon>Bacillota</taxon>
        <taxon>Bacilli</taxon>
        <taxon>Bacillales</taxon>
        <taxon>Paenibacillaceae</taxon>
    </lineage>
</organism>
<dbReference type="InterPro" id="IPR017853">
    <property type="entry name" value="GH"/>
</dbReference>
<evidence type="ECO:0000313" key="1">
    <source>
        <dbReference type="EMBL" id="MFD2671223.1"/>
    </source>
</evidence>
<accession>A0ABW5R8A0</accession>
<protein>
    <submittedName>
        <fullName evidence="1">Alpha-amylase</fullName>
    </submittedName>
</protein>